<organism evidence="6 7">
    <name type="scientific">Paramuricea clavata</name>
    <name type="common">Red gorgonian</name>
    <name type="synonym">Violescent sea-whip</name>
    <dbReference type="NCBI Taxonomy" id="317549"/>
    <lineage>
        <taxon>Eukaryota</taxon>
        <taxon>Metazoa</taxon>
        <taxon>Cnidaria</taxon>
        <taxon>Anthozoa</taxon>
        <taxon>Octocorallia</taxon>
        <taxon>Malacalcyonacea</taxon>
        <taxon>Plexauridae</taxon>
        <taxon>Paramuricea</taxon>
    </lineage>
</organism>
<dbReference type="GO" id="GO:0004222">
    <property type="term" value="F:metalloendopeptidase activity"/>
    <property type="evidence" value="ECO:0007669"/>
    <property type="project" value="InterPro"/>
</dbReference>
<name>A0A7D9LIM7_PARCT</name>
<gene>
    <name evidence="6" type="ORF">PACLA_8A083717</name>
</gene>
<dbReference type="InterPro" id="IPR000718">
    <property type="entry name" value="Peptidase_M13"/>
</dbReference>
<dbReference type="GO" id="GO:0006508">
    <property type="term" value="P:proteolysis"/>
    <property type="evidence" value="ECO:0007669"/>
    <property type="project" value="InterPro"/>
</dbReference>
<evidence type="ECO:0000256" key="3">
    <source>
        <dbReference type="ARBA" id="ARBA00040296"/>
    </source>
</evidence>
<dbReference type="InterPro" id="IPR008030">
    <property type="entry name" value="NmrA-like"/>
</dbReference>
<evidence type="ECO:0000256" key="2">
    <source>
        <dbReference type="ARBA" id="ARBA00022857"/>
    </source>
</evidence>
<dbReference type="PANTHER" id="PTHR42748:SF7">
    <property type="entry name" value="NMRA LIKE REDOX SENSOR 1-RELATED"/>
    <property type="match status" value="1"/>
</dbReference>
<dbReference type="Pfam" id="PF05368">
    <property type="entry name" value="NmrA"/>
    <property type="match status" value="1"/>
</dbReference>
<dbReference type="Gene3D" id="3.40.50.720">
    <property type="entry name" value="NAD(P)-binding Rossmann-like Domain"/>
    <property type="match status" value="1"/>
</dbReference>
<dbReference type="OrthoDB" id="300709at2759"/>
<sequence length="193" mass="21727">TWCAKYREEYIALLLQYDTHSLNPARVRVPLSNLPEFSKAFNCEPPKNTCTVCGTGAQGFSVVNALLEHGKYRIRAVAKSTDNRKALLLRGKGAELVRANLDSPDACKAAVKEAHGVFLVTNFWEHHDEDREFKQGKNVVDACIEGGVKHLIFSGQENVLKLRGYACRDPRISTLRPRARLLNIRSKIVFDEF</sequence>
<dbReference type="EMBL" id="CACRXK020020158">
    <property type="protein sequence ID" value="CAB4034485.1"/>
    <property type="molecule type" value="Genomic_DNA"/>
</dbReference>
<dbReference type="GO" id="GO:0005634">
    <property type="term" value="C:nucleus"/>
    <property type="evidence" value="ECO:0007669"/>
    <property type="project" value="TreeGrafter"/>
</dbReference>
<dbReference type="PROSITE" id="PS51885">
    <property type="entry name" value="NEPRILYSIN"/>
    <property type="match status" value="1"/>
</dbReference>
<evidence type="ECO:0000259" key="4">
    <source>
        <dbReference type="Pfam" id="PF01431"/>
    </source>
</evidence>
<comment type="caution">
    <text evidence="6">The sequence shown here is derived from an EMBL/GenBank/DDBJ whole genome shotgun (WGS) entry which is preliminary data.</text>
</comment>
<proteinExistence type="inferred from homology"/>
<dbReference type="InterPro" id="IPR024079">
    <property type="entry name" value="MetalloPept_cat_dom_sf"/>
</dbReference>
<dbReference type="InterPro" id="IPR051164">
    <property type="entry name" value="NmrA-like_oxidored"/>
</dbReference>
<evidence type="ECO:0000256" key="1">
    <source>
        <dbReference type="ARBA" id="ARBA00006328"/>
    </source>
</evidence>
<dbReference type="InterPro" id="IPR018497">
    <property type="entry name" value="Peptidase_M13_C"/>
</dbReference>
<reference evidence="6" key="1">
    <citation type="submission" date="2020-04" db="EMBL/GenBank/DDBJ databases">
        <authorList>
            <person name="Alioto T."/>
            <person name="Alioto T."/>
            <person name="Gomez Garrido J."/>
        </authorList>
    </citation>
    <scope>NUCLEOTIDE SEQUENCE</scope>
    <source>
        <strain evidence="6">A484AB</strain>
    </source>
</reference>
<dbReference type="InterPro" id="IPR036291">
    <property type="entry name" value="NAD(P)-bd_dom_sf"/>
</dbReference>
<evidence type="ECO:0000259" key="5">
    <source>
        <dbReference type="Pfam" id="PF05368"/>
    </source>
</evidence>
<dbReference type="PANTHER" id="PTHR42748">
    <property type="entry name" value="NITROGEN METABOLITE REPRESSION PROTEIN NMRA FAMILY MEMBER"/>
    <property type="match status" value="1"/>
</dbReference>
<feature type="domain" description="NmrA-like" evidence="5">
    <location>
        <begin position="49"/>
        <end position="156"/>
    </location>
</feature>
<evidence type="ECO:0000313" key="6">
    <source>
        <dbReference type="EMBL" id="CAB4034485.1"/>
    </source>
</evidence>
<evidence type="ECO:0000313" key="7">
    <source>
        <dbReference type="Proteomes" id="UP001152795"/>
    </source>
</evidence>
<dbReference type="Proteomes" id="UP001152795">
    <property type="component" value="Unassembled WGS sequence"/>
</dbReference>
<dbReference type="Gene3D" id="3.40.390.10">
    <property type="entry name" value="Collagenase (Catalytic Domain)"/>
    <property type="match status" value="1"/>
</dbReference>
<dbReference type="Pfam" id="PF01431">
    <property type="entry name" value="Peptidase_M13"/>
    <property type="match status" value="1"/>
</dbReference>
<feature type="non-terminal residue" evidence="6">
    <location>
        <position position="1"/>
    </location>
</feature>
<dbReference type="AlphaFoldDB" id="A0A7D9LIM7"/>
<accession>A0A7D9LIM7</accession>
<dbReference type="SUPFAM" id="SSF55486">
    <property type="entry name" value="Metalloproteases ('zincins'), catalytic domain"/>
    <property type="match status" value="1"/>
</dbReference>
<feature type="domain" description="Peptidase M13 C-terminal" evidence="4">
    <location>
        <begin position="2"/>
        <end position="45"/>
    </location>
</feature>
<keyword evidence="7" id="KW-1185">Reference proteome</keyword>
<dbReference type="SUPFAM" id="SSF51735">
    <property type="entry name" value="NAD(P)-binding Rossmann-fold domains"/>
    <property type="match status" value="1"/>
</dbReference>
<protein>
    <recommendedName>
        <fullName evidence="3">NmrA-like family domain-containing protein 1</fullName>
    </recommendedName>
</protein>
<comment type="similarity">
    <text evidence="1">Belongs to the NmrA-type oxidoreductase family.</text>
</comment>
<keyword evidence="2" id="KW-0521">NADP</keyword>